<dbReference type="RefSeq" id="WP_179389976.1">
    <property type="nucleotide sequence ID" value="NZ_JACBYQ010000002.1"/>
</dbReference>
<keyword evidence="1" id="KW-0732">Signal</keyword>
<dbReference type="Proteomes" id="UP000521748">
    <property type="component" value="Unassembled WGS sequence"/>
</dbReference>
<feature type="chain" id="PRO_5031542378" evidence="1">
    <location>
        <begin position="31"/>
        <end position="283"/>
    </location>
</feature>
<evidence type="ECO:0000256" key="1">
    <source>
        <dbReference type="SAM" id="SignalP"/>
    </source>
</evidence>
<name>A0A7Y9LVD7_9MICC</name>
<protein>
    <submittedName>
        <fullName evidence="2">Uncharacterized protein</fullName>
    </submittedName>
</protein>
<dbReference type="EMBL" id="JACBYQ010000002">
    <property type="protein sequence ID" value="NYE96308.1"/>
    <property type="molecule type" value="Genomic_DNA"/>
</dbReference>
<organism evidence="2 3">
    <name type="scientific">Psychromicrobium silvestre</name>
    <dbReference type="NCBI Taxonomy" id="1645614"/>
    <lineage>
        <taxon>Bacteria</taxon>
        <taxon>Bacillati</taxon>
        <taxon>Actinomycetota</taxon>
        <taxon>Actinomycetes</taxon>
        <taxon>Micrococcales</taxon>
        <taxon>Micrococcaceae</taxon>
        <taxon>Psychromicrobium</taxon>
    </lineage>
</organism>
<comment type="caution">
    <text evidence="2">The sequence shown here is derived from an EMBL/GenBank/DDBJ whole genome shotgun (WGS) entry which is preliminary data.</text>
</comment>
<reference evidence="2 3" key="1">
    <citation type="submission" date="2020-07" db="EMBL/GenBank/DDBJ databases">
        <title>Sequencing the genomes of 1000 actinobacteria strains.</title>
        <authorList>
            <person name="Klenk H.-P."/>
        </authorList>
    </citation>
    <scope>NUCLEOTIDE SEQUENCE [LARGE SCALE GENOMIC DNA]</scope>
    <source>
        <strain evidence="2 3">DSM 102047</strain>
    </source>
</reference>
<accession>A0A7Y9LVD7</accession>
<evidence type="ECO:0000313" key="2">
    <source>
        <dbReference type="EMBL" id="NYE96308.1"/>
    </source>
</evidence>
<proteinExistence type="predicted"/>
<dbReference type="AlphaFoldDB" id="A0A7Y9LVD7"/>
<keyword evidence="3" id="KW-1185">Reference proteome</keyword>
<gene>
    <name evidence="2" type="ORF">FHU41_002558</name>
</gene>
<evidence type="ECO:0000313" key="3">
    <source>
        <dbReference type="Proteomes" id="UP000521748"/>
    </source>
</evidence>
<dbReference type="PROSITE" id="PS51257">
    <property type="entry name" value="PROKAR_LIPOPROTEIN"/>
    <property type="match status" value="1"/>
</dbReference>
<feature type="signal peptide" evidence="1">
    <location>
        <begin position="1"/>
        <end position="30"/>
    </location>
</feature>
<sequence length="283" mass="30649">MIYSITRRKALLIPAIFSVLLVSGCQQNNAGSPSSEPPLEKAQSISEVSQISRPIDAYLPTASEVLSLARLQIRTTNSCYAKNGLPQEYAKNVSDSKLLDFIKFGIRNRSVRSDLWGFFDPAQPAKDGYRYPSDFKGLELTKGNVPDEVFKSCDDEAKKSVSSNLGFLGYLGQEILPNGGPLIPLQDTRFASIAGQWSSCMTSEGLSYATPISAVSDLKWRSGTVPSKEEIAVAAADKKCKSNVNLVGSALAVQAAYDKAYIAQYKAQLDGFKTQLANLVKAS</sequence>